<reference evidence="2" key="1">
    <citation type="journal article" date="2022" name="Mol. Ecol. Resour.">
        <title>The genomes of chicory, endive, great burdock and yacon provide insights into Asteraceae palaeo-polyploidization history and plant inulin production.</title>
        <authorList>
            <person name="Fan W."/>
            <person name="Wang S."/>
            <person name="Wang H."/>
            <person name="Wang A."/>
            <person name="Jiang F."/>
            <person name="Liu H."/>
            <person name="Zhao H."/>
            <person name="Xu D."/>
            <person name="Zhang Y."/>
        </authorList>
    </citation>
    <scope>NUCLEOTIDE SEQUENCE [LARGE SCALE GENOMIC DNA]</scope>
    <source>
        <strain evidence="2">cv. Niubang</strain>
    </source>
</reference>
<evidence type="ECO:0000313" key="2">
    <source>
        <dbReference type="Proteomes" id="UP001055879"/>
    </source>
</evidence>
<proteinExistence type="predicted"/>
<organism evidence="1 2">
    <name type="scientific">Arctium lappa</name>
    <name type="common">Greater burdock</name>
    <name type="synonym">Lappa major</name>
    <dbReference type="NCBI Taxonomy" id="4217"/>
    <lineage>
        <taxon>Eukaryota</taxon>
        <taxon>Viridiplantae</taxon>
        <taxon>Streptophyta</taxon>
        <taxon>Embryophyta</taxon>
        <taxon>Tracheophyta</taxon>
        <taxon>Spermatophyta</taxon>
        <taxon>Magnoliopsida</taxon>
        <taxon>eudicotyledons</taxon>
        <taxon>Gunneridae</taxon>
        <taxon>Pentapetalae</taxon>
        <taxon>asterids</taxon>
        <taxon>campanulids</taxon>
        <taxon>Asterales</taxon>
        <taxon>Asteraceae</taxon>
        <taxon>Carduoideae</taxon>
        <taxon>Cardueae</taxon>
        <taxon>Arctiinae</taxon>
        <taxon>Arctium</taxon>
    </lineage>
</organism>
<name>A0ACB9CMI1_ARCLA</name>
<sequence>MQIVGFQDEYEAEKAGFGISFSHGSCPHCSLHRQTLYLLSVLPILLLMVNLLRFVGLQGLKLELLLSNFFRNFYLKF</sequence>
<gene>
    <name evidence="1" type="ORF">L6452_14946</name>
</gene>
<protein>
    <submittedName>
        <fullName evidence="1">Uncharacterized protein</fullName>
    </submittedName>
</protein>
<reference evidence="1 2" key="2">
    <citation type="journal article" date="2022" name="Mol. Ecol. Resour.">
        <title>The genomes of chicory, endive, great burdock and yacon provide insights into Asteraceae paleo-polyploidization history and plant inulin production.</title>
        <authorList>
            <person name="Fan W."/>
            <person name="Wang S."/>
            <person name="Wang H."/>
            <person name="Wang A."/>
            <person name="Jiang F."/>
            <person name="Liu H."/>
            <person name="Zhao H."/>
            <person name="Xu D."/>
            <person name="Zhang Y."/>
        </authorList>
    </citation>
    <scope>NUCLEOTIDE SEQUENCE [LARGE SCALE GENOMIC DNA]</scope>
    <source>
        <strain evidence="2">cv. Niubang</strain>
    </source>
</reference>
<evidence type="ECO:0000313" key="1">
    <source>
        <dbReference type="EMBL" id="KAI3735448.1"/>
    </source>
</evidence>
<comment type="caution">
    <text evidence="1">The sequence shown here is derived from an EMBL/GenBank/DDBJ whole genome shotgun (WGS) entry which is preliminary data.</text>
</comment>
<dbReference type="Proteomes" id="UP001055879">
    <property type="component" value="Linkage Group LG04"/>
</dbReference>
<dbReference type="EMBL" id="CM042050">
    <property type="protein sequence ID" value="KAI3735448.1"/>
    <property type="molecule type" value="Genomic_DNA"/>
</dbReference>
<keyword evidence="2" id="KW-1185">Reference proteome</keyword>
<accession>A0ACB9CMI1</accession>